<dbReference type="GO" id="GO:0006355">
    <property type="term" value="P:regulation of DNA-templated transcription"/>
    <property type="evidence" value="ECO:0007669"/>
    <property type="project" value="InterPro"/>
</dbReference>
<dbReference type="PANTHER" id="PTHR16305:SF35">
    <property type="entry name" value="TRANSCRIPTIONAL ACTIVATOR DOMAIN"/>
    <property type="match status" value="1"/>
</dbReference>
<reference evidence="4 5" key="1">
    <citation type="submission" date="2016-10" db="EMBL/GenBank/DDBJ databases">
        <title>The Draft Genome Sequence of Actinokineospora bangkokensis 44EHWT reveals the biosynthetic pathway of antifungal compounds Thailandins with unusual extender unit butylmalonyl-CoA.</title>
        <authorList>
            <person name="Greule A."/>
            <person name="Intra B."/>
            <person name="Flemming S."/>
            <person name="Rommel M.G."/>
            <person name="Panbangred W."/>
            <person name="Bechthold A."/>
        </authorList>
    </citation>
    <scope>NUCLEOTIDE SEQUENCE [LARGE SCALE GENOMIC DNA]</scope>
    <source>
        <strain evidence="4 5">44EHW</strain>
    </source>
</reference>
<gene>
    <name evidence="4" type="ORF">BJP25_14765</name>
</gene>
<keyword evidence="5" id="KW-1185">Reference proteome</keyword>
<dbReference type="InterPro" id="IPR000792">
    <property type="entry name" value="Tscrpt_reg_LuxR_C"/>
</dbReference>
<dbReference type="SUPFAM" id="SSF46894">
    <property type="entry name" value="C-terminal effector domain of the bipartite response regulators"/>
    <property type="match status" value="1"/>
</dbReference>
<keyword evidence="1" id="KW-0547">Nucleotide-binding</keyword>
<sequence length="921" mass="95167">MLVERAAELAALTAVVDTARAGRSQVVLVGGPLGGGRTALLRAAADHAAAAGAEVLRAECAHAERDFPFGVVLQLLEPTLQRLGHGALLDRLLGGHDPGQEHALLHDTAAVVRELAELGPLVLVVDDLQWADRDSLRWLLFLAQRVRGHGVALLLARTCGLPPTDAAALADLAGVADTRVDVAPLSADGVAAVLTATAGRAPDAAFLAAAVDAGARTPVFATALGRALAEHDLAPDAAHLRRALELPLLGPAARVARYLRGGPRALVDLACAARVLGDSATPELLGELTGLPAAELAECAKTLRELGITTGDTRLLPLVAAAVWQALELLLTAGEQERLRAGAADVLYRGGGSPEVIAGHLLATTAPPPPWATDVLRVAAAAATAAGDARRATTYLRHALLHCDPDGDLRGVLLADLAAAERRYDFPTSTRHLRQALPLLSSARARAEAVCAAPVCVTGTLAIGLPRLREIAAALDADGQERELALRVRARIRFASQGDRAAVAGSALRAAELAGDFPLATAAERELTAVLAHAAMAAGTVGRDELAAAVREIVACEPASAVPTSAVLPTAVPVLLAADATDGLEPWLATALRLAEDGRDHLGAAVVGAQRAVLLAGVGSLAQARQAAEEALGRLEHPLFDVSANCAIALATVAGEQHDSELATAALHACGREPDGLLSPSLRSLLHGTVSWTGGDLAAAAEHFADLGRQLEDEGVANPGLTPWRLRVASLCDRMGEHQRAVRLAEEEQERVRLWGAPAAIGRALRVRAVLAGDHGGRALLREAIEVLEGSGNRLELGKALVLLGRRTLADDRAGAEALLRRGHGLATRCGATRLAEQAALALGGEAPASAPDAASLLTPAERRVAELVVAGQRNREIADELGVSLRAVEKTLTGAYRKLGVSGRADFARAVQDLRGPRAG</sequence>
<dbReference type="Pfam" id="PF13191">
    <property type="entry name" value="AAA_16"/>
    <property type="match status" value="1"/>
</dbReference>
<dbReference type="InterPro" id="IPR027417">
    <property type="entry name" value="P-loop_NTPase"/>
</dbReference>
<dbReference type="Gene3D" id="1.10.10.10">
    <property type="entry name" value="Winged helix-like DNA-binding domain superfamily/Winged helix DNA-binding domain"/>
    <property type="match status" value="1"/>
</dbReference>
<feature type="domain" description="HTH luxR-type" evidence="3">
    <location>
        <begin position="851"/>
        <end position="916"/>
    </location>
</feature>
<evidence type="ECO:0000256" key="2">
    <source>
        <dbReference type="ARBA" id="ARBA00022840"/>
    </source>
</evidence>
<dbReference type="PROSITE" id="PS50043">
    <property type="entry name" value="HTH_LUXR_2"/>
    <property type="match status" value="1"/>
</dbReference>
<dbReference type="GO" id="GO:0005737">
    <property type="term" value="C:cytoplasm"/>
    <property type="evidence" value="ECO:0007669"/>
    <property type="project" value="TreeGrafter"/>
</dbReference>
<dbReference type="STRING" id="1193682.BJP25_14765"/>
<dbReference type="InterPro" id="IPR016032">
    <property type="entry name" value="Sig_transdc_resp-reg_C-effctor"/>
</dbReference>
<dbReference type="Pfam" id="PF00196">
    <property type="entry name" value="GerE"/>
    <property type="match status" value="1"/>
</dbReference>
<protein>
    <recommendedName>
        <fullName evidence="3">HTH luxR-type domain-containing protein</fullName>
    </recommendedName>
</protein>
<dbReference type="SUPFAM" id="SSF52540">
    <property type="entry name" value="P-loop containing nucleoside triphosphate hydrolases"/>
    <property type="match status" value="1"/>
</dbReference>
<evidence type="ECO:0000313" key="4">
    <source>
        <dbReference type="EMBL" id="OLR93882.1"/>
    </source>
</evidence>
<dbReference type="SMART" id="SM00421">
    <property type="entry name" value="HTH_LUXR"/>
    <property type="match status" value="1"/>
</dbReference>
<dbReference type="AlphaFoldDB" id="A0A1Q9LPC1"/>
<dbReference type="InterPro" id="IPR041664">
    <property type="entry name" value="AAA_16"/>
</dbReference>
<evidence type="ECO:0000259" key="3">
    <source>
        <dbReference type="PROSITE" id="PS50043"/>
    </source>
</evidence>
<proteinExistence type="predicted"/>
<dbReference type="Proteomes" id="UP000186040">
    <property type="component" value="Unassembled WGS sequence"/>
</dbReference>
<keyword evidence="2" id="KW-0067">ATP-binding</keyword>
<name>A0A1Q9LPC1_9PSEU</name>
<dbReference type="PANTHER" id="PTHR16305">
    <property type="entry name" value="TESTICULAR SOLUBLE ADENYLYL CYCLASE"/>
    <property type="match status" value="1"/>
</dbReference>
<dbReference type="RefSeq" id="WP_075974780.1">
    <property type="nucleotide sequence ID" value="NZ_MKQR01000009.1"/>
</dbReference>
<evidence type="ECO:0000256" key="1">
    <source>
        <dbReference type="ARBA" id="ARBA00022741"/>
    </source>
</evidence>
<dbReference type="CDD" id="cd06170">
    <property type="entry name" value="LuxR_C_like"/>
    <property type="match status" value="1"/>
</dbReference>
<dbReference type="GO" id="GO:0003677">
    <property type="term" value="F:DNA binding"/>
    <property type="evidence" value="ECO:0007669"/>
    <property type="project" value="InterPro"/>
</dbReference>
<evidence type="ECO:0000313" key="5">
    <source>
        <dbReference type="Proteomes" id="UP000186040"/>
    </source>
</evidence>
<dbReference type="InterPro" id="IPR036388">
    <property type="entry name" value="WH-like_DNA-bd_sf"/>
</dbReference>
<dbReference type="EMBL" id="MKQR01000009">
    <property type="protein sequence ID" value="OLR93882.1"/>
    <property type="molecule type" value="Genomic_DNA"/>
</dbReference>
<dbReference type="GO" id="GO:0004016">
    <property type="term" value="F:adenylate cyclase activity"/>
    <property type="evidence" value="ECO:0007669"/>
    <property type="project" value="TreeGrafter"/>
</dbReference>
<organism evidence="4 5">
    <name type="scientific">Actinokineospora bangkokensis</name>
    <dbReference type="NCBI Taxonomy" id="1193682"/>
    <lineage>
        <taxon>Bacteria</taxon>
        <taxon>Bacillati</taxon>
        <taxon>Actinomycetota</taxon>
        <taxon>Actinomycetes</taxon>
        <taxon>Pseudonocardiales</taxon>
        <taxon>Pseudonocardiaceae</taxon>
        <taxon>Actinokineospora</taxon>
    </lineage>
</organism>
<accession>A0A1Q9LPC1</accession>
<dbReference type="GO" id="GO:0005524">
    <property type="term" value="F:ATP binding"/>
    <property type="evidence" value="ECO:0007669"/>
    <property type="project" value="UniProtKB-KW"/>
</dbReference>
<comment type="caution">
    <text evidence="4">The sequence shown here is derived from an EMBL/GenBank/DDBJ whole genome shotgun (WGS) entry which is preliminary data.</text>
</comment>
<dbReference type="OrthoDB" id="3178131at2"/>